<keyword evidence="7" id="KW-0500">Molybdenum</keyword>
<dbReference type="InterPro" id="IPR000572">
    <property type="entry name" value="OxRdtase_Mopterin-bd_dom"/>
</dbReference>
<dbReference type="Pfam" id="PF00174">
    <property type="entry name" value="Oxidored_molyb"/>
    <property type="match status" value="1"/>
</dbReference>
<name>A0A8S9YT35_9TREM</name>
<dbReference type="GO" id="GO:0030151">
    <property type="term" value="F:molybdenum ion binding"/>
    <property type="evidence" value="ECO:0007669"/>
    <property type="project" value="InterPro"/>
</dbReference>
<evidence type="ECO:0000259" key="14">
    <source>
        <dbReference type="PROSITE" id="PS50255"/>
    </source>
</evidence>
<comment type="pathway">
    <text evidence="5">Energy metabolism; sulfur metabolism.</text>
</comment>
<feature type="domain" description="Cytochrome b5 heme-binding" evidence="14">
    <location>
        <begin position="99"/>
        <end position="178"/>
    </location>
</feature>
<evidence type="ECO:0000256" key="3">
    <source>
        <dbReference type="ARBA" id="ARBA00004569"/>
    </source>
</evidence>
<keyword evidence="13" id="KW-0472">Membrane</keyword>
<dbReference type="InterPro" id="IPR008335">
    <property type="entry name" value="Mopterin_OxRdtase_euk"/>
</dbReference>
<keyword evidence="10" id="KW-0560">Oxidoreductase</keyword>
<protein>
    <recommendedName>
        <fullName evidence="6">sulfite oxidase</fullName>
        <ecNumber evidence="6">1.8.3.1</ecNumber>
    </recommendedName>
</protein>
<dbReference type="PRINTS" id="PR00407">
    <property type="entry name" value="EUMOPTERIN"/>
</dbReference>
<dbReference type="InterPro" id="IPR036400">
    <property type="entry name" value="Cyt_B5-like_heme/steroid_sf"/>
</dbReference>
<evidence type="ECO:0000313" key="15">
    <source>
        <dbReference type="EMBL" id="KAF7256223.1"/>
    </source>
</evidence>
<accession>A0A8S9YT35</accession>
<evidence type="ECO:0000256" key="12">
    <source>
        <dbReference type="ARBA" id="ARBA00023128"/>
    </source>
</evidence>
<dbReference type="SUPFAM" id="SSF55856">
    <property type="entry name" value="Cytochrome b5-like heme/steroid binding domain"/>
    <property type="match status" value="1"/>
</dbReference>
<dbReference type="Proteomes" id="UP000822476">
    <property type="component" value="Unassembled WGS sequence"/>
</dbReference>
<dbReference type="PANTHER" id="PTHR19372">
    <property type="entry name" value="SULFITE REDUCTASE"/>
    <property type="match status" value="1"/>
</dbReference>
<evidence type="ECO:0000256" key="8">
    <source>
        <dbReference type="ARBA" id="ARBA00022617"/>
    </source>
</evidence>
<proteinExistence type="predicted"/>
<evidence type="ECO:0000256" key="9">
    <source>
        <dbReference type="ARBA" id="ARBA00022723"/>
    </source>
</evidence>
<evidence type="ECO:0000256" key="6">
    <source>
        <dbReference type="ARBA" id="ARBA00012505"/>
    </source>
</evidence>
<dbReference type="OrthoDB" id="10051395at2759"/>
<dbReference type="EC" id="1.8.3.1" evidence="6"/>
<gene>
    <name evidence="15" type="ORF">EG68_07004</name>
</gene>
<keyword evidence="9" id="KW-0479">Metal-binding</keyword>
<dbReference type="GO" id="GO:0043546">
    <property type="term" value="F:molybdopterin cofactor binding"/>
    <property type="evidence" value="ECO:0007669"/>
    <property type="project" value="TreeGrafter"/>
</dbReference>
<dbReference type="SUPFAM" id="SSF56524">
    <property type="entry name" value="Oxidoreductase molybdopterin-binding domain"/>
    <property type="match status" value="1"/>
</dbReference>
<evidence type="ECO:0000256" key="7">
    <source>
        <dbReference type="ARBA" id="ARBA00022505"/>
    </source>
</evidence>
<dbReference type="GO" id="GO:0005758">
    <property type="term" value="C:mitochondrial intermembrane space"/>
    <property type="evidence" value="ECO:0007669"/>
    <property type="project" value="UniProtKB-SubCell"/>
</dbReference>
<dbReference type="PANTHER" id="PTHR19372:SF7">
    <property type="entry name" value="SULFITE OXIDASE, MITOCHONDRIAL"/>
    <property type="match status" value="1"/>
</dbReference>
<dbReference type="FunFam" id="3.90.420.10:FF:000002">
    <property type="entry name" value="sulfite oxidase, mitochondrial"/>
    <property type="match status" value="1"/>
</dbReference>
<evidence type="ECO:0000256" key="13">
    <source>
        <dbReference type="SAM" id="Phobius"/>
    </source>
</evidence>
<dbReference type="GO" id="GO:0020037">
    <property type="term" value="F:heme binding"/>
    <property type="evidence" value="ECO:0007669"/>
    <property type="project" value="TreeGrafter"/>
</dbReference>
<dbReference type="GO" id="GO:0006790">
    <property type="term" value="P:sulfur compound metabolic process"/>
    <property type="evidence" value="ECO:0007669"/>
    <property type="project" value="TreeGrafter"/>
</dbReference>
<evidence type="ECO:0000256" key="5">
    <source>
        <dbReference type="ARBA" id="ARBA00004971"/>
    </source>
</evidence>
<dbReference type="Pfam" id="PF00173">
    <property type="entry name" value="Cyt-b5"/>
    <property type="match status" value="1"/>
</dbReference>
<keyword evidence="16" id="KW-1185">Reference proteome</keyword>
<dbReference type="Gene3D" id="3.10.120.10">
    <property type="entry name" value="Cytochrome b5-like heme/steroid binding domain"/>
    <property type="match status" value="1"/>
</dbReference>
<comment type="caution">
    <text evidence="15">The sequence shown here is derived from an EMBL/GenBank/DDBJ whole genome shotgun (WGS) entry which is preliminary data.</text>
</comment>
<dbReference type="InterPro" id="IPR014756">
    <property type="entry name" value="Ig_E-set"/>
</dbReference>
<evidence type="ECO:0000313" key="16">
    <source>
        <dbReference type="Proteomes" id="UP000822476"/>
    </source>
</evidence>
<dbReference type="GO" id="GO:0008482">
    <property type="term" value="F:sulfite oxidase activity"/>
    <property type="evidence" value="ECO:0007669"/>
    <property type="project" value="UniProtKB-EC"/>
</dbReference>
<dbReference type="PROSITE" id="PS50255">
    <property type="entry name" value="CYTOCHROME_B5_2"/>
    <property type="match status" value="1"/>
</dbReference>
<keyword evidence="8" id="KW-0349">Heme</keyword>
<reference evidence="15" key="1">
    <citation type="submission" date="2019-07" db="EMBL/GenBank/DDBJ databases">
        <title>Annotation for the trematode Paragonimus miyazaki's.</title>
        <authorList>
            <person name="Choi Y.-J."/>
        </authorList>
    </citation>
    <scope>NUCLEOTIDE SEQUENCE</scope>
    <source>
        <strain evidence="15">Japan</strain>
    </source>
</reference>
<dbReference type="SMART" id="SM01117">
    <property type="entry name" value="Cyt-b5"/>
    <property type="match status" value="1"/>
</dbReference>
<keyword evidence="12" id="KW-0496">Mitochondrion</keyword>
<dbReference type="SUPFAM" id="SSF81296">
    <property type="entry name" value="E set domains"/>
    <property type="match status" value="1"/>
</dbReference>
<dbReference type="Gene3D" id="2.60.40.650">
    <property type="match status" value="1"/>
</dbReference>
<keyword evidence="11" id="KW-0408">Iron</keyword>
<dbReference type="PRINTS" id="PR00363">
    <property type="entry name" value="CYTOCHROMEB5"/>
</dbReference>
<keyword evidence="13" id="KW-0812">Transmembrane</keyword>
<dbReference type="EMBL" id="JTDE01003297">
    <property type="protein sequence ID" value="KAF7256223.1"/>
    <property type="molecule type" value="Genomic_DNA"/>
</dbReference>
<dbReference type="InterPro" id="IPR005066">
    <property type="entry name" value="MoCF_OxRdtse_dimer"/>
</dbReference>
<dbReference type="FunFam" id="3.10.120.10:FF:000007">
    <property type="entry name" value="Sulfite oxidase, mitochondrial"/>
    <property type="match status" value="1"/>
</dbReference>
<feature type="transmembrane region" description="Helical" evidence="13">
    <location>
        <begin position="58"/>
        <end position="77"/>
    </location>
</feature>
<comment type="subcellular location">
    <subcellularLocation>
        <location evidence="3">Mitochondrion intermembrane space</location>
    </subcellularLocation>
</comment>
<comment type="pathway">
    <text evidence="4">Sulfur metabolism.</text>
</comment>
<evidence type="ECO:0000256" key="4">
    <source>
        <dbReference type="ARBA" id="ARBA00004678"/>
    </source>
</evidence>
<dbReference type="Pfam" id="PF03404">
    <property type="entry name" value="Mo-co_dimer"/>
    <property type="match status" value="1"/>
</dbReference>
<organism evidence="15 16">
    <name type="scientific">Paragonimus skrjabini miyazakii</name>
    <dbReference type="NCBI Taxonomy" id="59628"/>
    <lineage>
        <taxon>Eukaryota</taxon>
        <taxon>Metazoa</taxon>
        <taxon>Spiralia</taxon>
        <taxon>Lophotrochozoa</taxon>
        <taxon>Platyhelminthes</taxon>
        <taxon>Trematoda</taxon>
        <taxon>Digenea</taxon>
        <taxon>Plagiorchiida</taxon>
        <taxon>Troglotremata</taxon>
        <taxon>Troglotrematidae</taxon>
        <taxon>Paragonimus</taxon>
    </lineage>
</organism>
<comment type="cofactor">
    <cofactor evidence="1">
        <name>Mo-molybdopterin</name>
        <dbReference type="ChEBI" id="CHEBI:71302"/>
    </cofactor>
</comment>
<dbReference type="Gene3D" id="3.90.420.10">
    <property type="entry name" value="Oxidoreductase, molybdopterin-binding domain"/>
    <property type="match status" value="1"/>
</dbReference>
<evidence type="ECO:0000256" key="2">
    <source>
        <dbReference type="ARBA" id="ARBA00001970"/>
    </source>
</evidence>
<dbReference type="AlphaFoldDB" id="A0A8S9YT35"/>
<comment type="cofactor">
    <cofactor evidence="2">
        <name>heme b</name>
        <dbReference type="ChEBI" id="CHEBI:60344"/>
    </cofactor>
</comment>
<dbReference type="InterPro" id="IPR036374">
    <property type="entry name" value="OxRdtase_Mopterin-bd_sf"/>
</dbReference>
<evidence type="ECO:0000256" key="10">
    <source>
        <dbReference type="ARBA" id="ARBA00023002"/>
    </source>
</evidence>
<evidence type="ECO:0000256" key="11">
    <source>
        <dbReference type="ARBA" id="ARBA00023004"/>
    </source>
</evidence>
<keyword evidence="13" id="KW-1133">Transmembrane helix</keyword>
<dbReference type="InterPro" id="IPR001199">
    <property type="entry name" value="Cyt_B5-like_heme/steroid-bd"/>
</dbReference>
<sequence>MFLGFRTHFRKNVPWIYYSLKMYSVSKFGSCKSIGGTGSANNSGKKDGNKYFTYQYKLITGLSVTAVTFAYASFWWMSRLPGHNNLSPAEIRDVEDNGKRIITKEELAKHNSVESGGIWVSLQGKVYDVTEFVGQHPGGDKILLAAGADLFPYWSLYAFHFDAHVRDILNEYYIGELSHKDQAVQKSTPIGPYANDPVRHPALLTISKEPCNSETPAALIPDHPITPNELFFVRNHLPVPDIDINQHRIELSSPSLQQEKSIPIKVSLTVDRLKEKFPKHSIISTIMCAGNRRSDMAKEDVARANRDGSKPIIRGLGWKHAAASTAEWTGVRLVDLLAEYLLPEDQRTNHLELLKAAGKAKIRHVQFEGADVDVVGGPFGSSLPVELALDPQMDVLLAYEMNGQPLSRDHGYPLRVVVPGSIGARQVKWLKRITLCDEESPSFYQREDYKVACPAADNSIPSYQKLPAILDHPVQSAICEPVDGYLMTNEGSVTVRGYAFSGGGRGILSVRVSTNGGHSWHEAELHPVSPPAGIDPSDLADGDLALAHRTRQQWAWTLWEVEVPVPEDAQEVELVCCARDSSNAVQPETSAASLNTRGLLSNAWHRIRVRFKPAED</sequence>
<evidence type="ECO:0000256" key="1">
    <source>
        <dbReference type="ARBA" id="ARBA00001924"/>
    </source>
</evidence>